<evidence type="ECO:0000313" key="2">
    <source>
        <dbReference type="EMBL" id="KAG5459375.1"/>
    </source>
</evidence>
<name>A0A8H7ZU71_9FUNG</name>
<protein>
    <submittedName>
        <fullName evidence="2">Uncharacterized protein</fullName>
    </submittedName>
</protein>
<sequence>MRLAASLLALVAAAPALVSAAPSRNGVSQSAAPSPGDDADPRGFWRNFLVDAIKDHIGLAGLTLKFIAKEFEHPPPPESCQFRTAGIVTIPAPGEVVVYDEFLYDPEGSASRVPDPFLDSDDRDDDFLSSVSAHDKCYFDRLKDLLQFENVQDGDVENLRIERGFLKFKEKHFEIYPKGRRAHFLSENTRSRPKKLWKFYCAIWTFLNPRAAAQDSRCSSVWTFLGSRTAPRSSPPVPDIFRSVDSDRPNLKAEFTIDAVRDFLDSVADELSRTVHENFDAQNSHVDVADWLKRLRVLDKAISSIHLYDDEPFLAHGKALRDLQVLLDTDGGRPVTEASFREQRAFIRGAANAAERAYSYGSKFWNSEYLLASNSRD</sequence>
<proteinExistence type="predicted"/>
<accession>A0A8H7ZU71</accession>
<dbReference type="Proteomes" id="UP000673691">
    <property type="component" value="Unassembled WGS sequence"/>
</dbReference>
<organism evidence="2 3">
    <name type="scientific">Olpidium bornovanus</name>
    <dbReference type="NCBI Taxonomy" id="278681"/>
    <lineage>
        <taxon>Eukaryota</taxon>
        <taxon>Fungi</taxon>
        <taxon>Fungi incertae sedis</taxon>
        <taxon>Olpidiomycota</taxon>
        <taxon>Olpidiomycotina</taxon>
        <taxon>Olpidiomycetes</taxon>
        <taxon>Olpidiales</taxon>
        <taxon>Olpidiaceae</taxon>
        <taxon>Olpidium</taxon>
    </lineage>
</organism>
<feature type="signal peptide" evidence="1">
    <location>
        <begin position="1"/>
        <end position="20"/>
    </location>
</feature>
<keyword evidence="1" id="KW-0732">Signal</keyword>
<comment type="caution">
    <text evidence="2">The sequence shown here is derived from an EMBL/GenBank/DDBJ whole genome shotgun (WGS) entry which is preliminary data.</text>
</comment>
<dbReference type="EMBL" id="JAEFCI010006943">
    <property type="protein sequence ID" value="KAG5459375.1"/>
    <property type="molecule type" value="Genomic_DNA"/>
</dbReference>
<reference evidence="2 3" key="1">
    <citation type="journal article" name="Sci. Rep.">
        <title>Genome-scale phylogenetic analyses confirm Olpidium as the closest living zoosporic fungus to the non-flagellated, terrestrial fungi.</title>
        <authorList>
            <person name="Chang Y."/>
            <person name="Rochon D."/>
            <person name="Sekimoto S."/>
            <person name="Wang Y."/>
            <person name="Chovatia M."/>
            <person name="Sandor L."/>
            <person name="Salamov A."/>
            <person name="Grigoriev I.V."/>
            <person name="Stajich J.E."/>
            <person name="Spatafora J.W."/>
        </authorList>
    </citation>
    <scope>NUCLEOTIDE SEQUENCE [LARGE SCALE GENOMIC DNA]</scope>
    <source>
        <strain evidence="2">S191</strain>
    </source>
</reference>
<keyword evidence="3" id="KW-1185">Reference proteome</keyword>
<feature type="chain" id="PRO_5034324443" evidence="1">
    <location>
        <begin position="21"/>
        <end position="377"/>
    </location>
</feature>
<dbReference type="AlphaFoldDB" id="A0A8H7ZU71"/>
<evidence type="ECO:0000256" key="1">
    <source>
        <dbReference type="SAM" id="SignalP"/>
    </source>
</evidence>
<evidence type="ECO:0000313" key="3">
    <source>
        <dbReference type="Proteomes" id="UP000673691"/>
    </source>
</evidence>
<gene>
    <name evidence="2" type="ORF">BJ554DRAFT_225</name>
</gene>